<dbReference type="EMBL" id="CP003282">
    <property type="protein sequence ID" value="AFG38396.1"/>
    <property type="molecule type" value="Genomic_DNA"/>
</dbReference>
<evidence type="ECO:0000256" key="1">
    <source>
        <dbReference type="ARBA" id="ARBA00008520"/>
    </source>
</evidence>
<organism evidence="5 6">
    <name type="scientific">Spirochaeta africana (strain ATCC 700263 / DSM 8902 / Z-7692)</name>
    <dbReference type="NCBI Taxonomy" id="889378"/>
    <lineage>
        <taxon>Bacteria</taxon>
        <taxon>Pseudomonadati</taxon>
        <taxon>Spirochaetota</taxon>
        <taxon>Spirochaetia</taxon>
        <taxon>Spirochaetales</taxon>
        <taxon>Spirochaetaceae</taxon>
        <taxon>Spirochaeta</taxon>
    </lineage>
</organism>
<keyword evidence="3" id="KW-0408">Iron</keyword>
<gene>
    <name evidence="5" type="ordered locus">Spiaf_2364</name>
</gene>
<dbReference type="CDD" id="cd13543">
    <property type="entry name" value="PBP2_Fbp"/>
    <property type="match status" value="1"/>
</dbReference>
<dbReference type="PATRIC" id="fig|889378.3.peg.2338"/>
<dbReference type="HOGENOM" id="CLU_026974_2_0_12"/>
<evidence type="ECO:0000256" key="4">
    <source>
        <dbReference type="SAM" id="SignalP"/>
    </source>
</evidence>
<evidence type="ECO:0000313" key="5">
    <source>
        <dbReference type="EMBL" id="AFG38396.1"/>
    </source>
</evidence>
<protein>
    <submittedName>
        <fullName evidence="5">ABC-type Fe3+ transport system, periplasmic component</fullName>
    </submittedName>
</protein>
<dbReference type="KEGG" id="sfc:Spiaf_2364"/>
<comment type="similarity">
    <text evidence="1">Belongs to the bacterial solute-binding protein 1 family.</text>
</comment>
<sequence>MSRTNNPAARRAGAVAARAVLAVLLLAAALPLSAAGSREAAENTLTLYSGRGESLVEPLVEQFREETGITVNVRYGGTSELAVLLAEEGSRTPADLFWAQDAGALGALAQEGRLAELPARYHASALPIYRSSTGRWVAGSGRARVLAYSPDRLDESEYPDSVFDLTRERYRGRVSWAPTNGSFQAFVTAMRVAYGDEVTLQWLRDMAANDVQVYRNNTTQVEAIAAGEVDAALVNNYYLLRFLAQDPDYPVAQRFFADGDIGNMVNIAGIGITARVDADSPRRRNAERFIDFLLSESAQQYITDVIYEYPVTDGVERNPQLESLERLLESAPQVDLDSLSDLDGTLSLLREAGVL</sequence>
<dbReference type="PANTHER" id="PTHR30006:SF15">
    <property type="entry name" value="IRON-UTILIZATION PERIPLASMIC PROTEIN"/>
    <property type="match status" value="1"/>
</dbReference>
<keyword evidence="2 4" id="KW-0732">Signal</keyword>
<reference evidence="6" key="1">
    <citation type="journal article" date="2013" name="Stand. Genomic Sci.">
        <title>Complete genome sequence of the halophilic bacterium Spirochaeta africana type strain (Z-7692(T)) from the alkaline Lake Magadi in the East African Rift.</title>
        <authorList>
            <person name="Liolos K."/>
            <person name="Abt B."/>
            <person name="Scheuner C."/>
            <person name="Teshima H."/>
            <person name="Held B."/>
            <person name="Lapidus A."/>
            <person name="Nolan M."/>
            <person name="Lucas S."/>
            <person name="Deshpande S."/>
            <person name="Cheng J.F."/>
            <person name="Tapia R."/>
            <person name="Goodwin L.A."/>
            <person name="Pitluck S."/>
            <person name="Pagani I."/>
            <person name="Ivanova N."/>
            <person name="Mavromatis K."/>
            <person name="Mikhailova N."/>
            <person name="Huntemann M."/>
            <person name="Pati A."/>
            <person name="Chen A."/>
            <person name="Palaniappan K."/>
            <person name="Land M."/>
            <person name="Rohde M."/>
            <person name="Tindall B.J."/>
            <person name="Detter J.C."/>
            <person name="Goker M."/>
            <person name="Bristow J."/>
            <person name="Eisen J.A."/>
            <person name="Markowitz V."/>
            <person name="Hugenholtz P."/>
            <person name="Woyke T."/>
            <person name="Klenk H.P."/>
            <person name="Kyrpides N.C."/>
        </authorList>
    </citation>
    <scope>NUCLEOTIDE SEQUENCE</scope>
    <source>
        <strain evidence="6">ATCC 700263 / DSM 8902 / Z-7692</strain>
    </source>
</reference>
<accession>H9ULK3</accession>
<dbReference type="PIRSF" id="PIRSF002825">
    <property type="entry name" value="CfbpA"/>
    <property type="match status" value="1"/>
</dbReference>
<dbReference type="PANTHER" id="PTHR30006">
    <property type="entry name" value="THIAMINE-BINDING PERIPLASMIC PROTEIN-RELATED"/>
    <property type="match status" value="1"/>
</dbReference>
<keyword evidence="6" id="KW-1185">Reference proteome</keyword>
<feature type="binding site" evidence="3">
    <location>
        <position position="237"/>
    </location>
    <ligand>
        <name>Fe cation</name>
        <dbReference type="ChEBI" id="CHEBI:24875"/>
    </ligand>
</feature>
<dbReference type="AlphaFoldDB" id="H9ULK3"/>
<dbReference type="Proteomes" id="UP000007383">
    <property type="component" value="Chromosome"/>
</dbReference>
<dbReference type="STRING" id="889378.Spiaf_2364"/>
<feature type="binding site" evidence="3">
    <location>
        <position position="238"/>
    </location>
    <ligand>
        <name>Fe cation</name>
        <dbReference type="ChEBI" id="CHEBI:24875"/>
    </ligand>
</feature>
<name>H9ULK3_SPIAZ</name>
<dbReference type="Gene3D" id="3.40.190.10">
    <property type="entry name" value="Periplasmic binding protein-like II"/>
    <property type="match status" value="2"/>
</dbReference>
<proteinExistence type="inferred from homology"/>
<evidence type="ECO:0000256" key="2">
    <source>
        <dbReference type="ARBA" id="ARBA00022729"/>
    </source>
</evidence>
<evidence type="ECO:0000313" key="6">
    <source>
        <dbReference type="Proteomes" id="UP000007383"/>
    </source>
</evidence>
<keyword evidence="3" id="KW-0479">Metal-binding</keyword>
<feature type="chain" id="PRO_5003623428" evidence="4">
    <location>
        <begin position="35"/>
        <end position="355"/>
    </location>
</feature>
<dbReference type="Pfam" id="PF13343">
    <property type="entry name" value="SBP_bac_6"/>
    <property type="match status" value="1"/>
</dbReference>
<dbReference type="SUPFAM" id="SSF53850">
    <property type="entry name" value="Periplasmic binding protein-like II"/>
    <property type="match status" value="1"/>
</dbReference>
<dbReference type="GO" id="GO:0046872">
    <property type="term" value="F:metal ion binding"/>
    <property type="evidence" value="ECO:0007669"/>
    <property type="project" value="UniProtKB-KW"/>
</dbReference>
<dbReference type="GO" id="GO:0030288">
    <property type="term" value="C:outer membrane-bounded periplasmic space"/>
    <property type="evidence" value="ECO:0007669"/>
    <property type="project" value="TreeGrafter"/>
</dbReference>
<dbReference type="eggNOG" id="COG1840">
    <property type="taxonomic scope" value="Bacteria"/>
</dbReference>
<dbReference type="InterPro" id="IPR026045">
    <property type="entry name" value="Ferric-bd"/>
</dbReference>
<evidence type="ECO:0000256" key="3">
    <source>
        <dbReference type="PIRSR" id="PIRSR002825-1"/>
    </source>
</evidence>
<dbReference type="RefSeq" id="WP_014456378.1">
    <property type="nucleotide sequence ID" value="NC_017098.1"/>
</dbReference>
<feature type="signal peptide" evidence="4">
    <location>
        <begin position="1"/>
        <end position="34"/>
    </location>
</feature>
<dbReference type="OrthoDB" id="9769319at2"/>